<dbReference type="SUPFAM" id="SSF55811">
    <property type="entry name" value="Nudix"/>
    <property type="match status" value="1"/>
</dbReference>
<evidence type="ECO:0000313" key="7">
    <source>
        <dbReference type="Proteomes" id="UP000189462"/>
    </source>
</evidence>
<dbReference type="GO" id="GO:0017111">
    <property type="term" value="F:ribonucleoside triphosphate phosphatase activity"/>
    <property type="evidence" value="ECO:0007669"/>
    <property type="project" value="InterPro"/>
</dbReference>
<dbReference type="RefSeq" id="WP_077280245.1">
    <property type="nucleotide sequence ID" value="NZ_MVBK01000135.1"/>
</dbReference>
<evidence type="ECO:0000256" key="1">
    <source>
        <dbReference type="ARBA" id="ARBA00007608"/>
    </source>
</evidence>
<evidence type="ECO:0000259" key="5">
    <source>
        <dbReference type="PROSITE" id="PS51462"/>
    </source>
</evidence>
<keyword evidence="7" id="KW-1185">Reference proteome</keyword>
<dbReference type="Proteomes" id="UP000189462">
    <property type="component" value="Unassembled WGS sequence"/>
</dbReference>
<accession>A0A1V3N8S7</accession>
<organism evidence="6 7">
    <name type="scientific">Thioalkalivibrio denitrificans</name>
    <dbReference type="NCBI Taxonomy" id="108003"/>
    <lineage>
        <taxon>Bacteria</taxon>
        <taxon>Pseudomonadati</taxon>
        <taxon>Pseudomonadota</taxon>
        <taxon>Gammaproteobacteria</taxon>
        <taxon>Chromatiales</taxon>
        <taxon>Ectothiorhodospiraceae</taxon>
        <taxon>Thioalkalivibrio</taxon>
    </lineage>
</organism>
<dbReference type="InterPro" id="IPR033713">
    <property type="entry name" value="NudJ"/>
</dbReference>
<dbReference type="AlphaFoldDB" id="A0A1V3N8S7"/>
<dbReference type="Pfam" id="PF00293">
    <property type="entry name" value="NUDIX"/>
    <property type="match status" value="1"/>
</dbReference>
<dbReference type="STRING" id="108003.B1C78_16525"/>
<dbReference type="GO" id="GO:0017110">
    <property type="term" value="F:nucleoside diphosphate phosphatase activity"/>
    <property type="evidence" value="ECO:0007669"/>
    <property type="project" value="InterPro"/>
</dbReference>
<comment type="cofactor">
    <cofactor evidence="4">
        <name>Mg(2+)</name>
        <dbReference type="ChEBI" id="CHEBI:18420"/>
    </cofactor>
</comment>
<evidence type="ECO:0000256" key="2">
    <source>
        <dbReference type="ARBA" id="ARBA00011245"/>
    </source>
</evidence>
<evidence type="ECO:0000256" key="4">
    <source>
        <dbReference type="RuleBase" id="RU364043"/>
    </source>
</evidence>
<proteinExistence type="inferred from homology"/>
<keyword evidence="4 6" id="KW-0378">Hydrolase</keyword>
<dbReference type="PANTHER" id="PTHR43222:SF11">
    <property type="entry name" value="PHOSPHATASE NUDJ"/>
    <property type="match status" value="1"/>
</dbReference>
<dbReference type="CDD" id="cd03675">
    <property type="entry name" value="NUDIX_Hydrolase"/>
    <property type="match status" value="1"/>
</dbReference>
<dbReference type="EC" id="3.6.1.-" evidence="4"/>
<dbReference type="Gene3D" id="3.90.79.10">
    <property type="entry name" value="Nucleoside Triphosphate Pyrophosphohydrolase"/>
    <property type="match status" value="1"/>
</dbReference>
<keyword evidence="4" id="KW-0460">Magnesium</keyword>
<dbReference type="GO" id="GO:0004787">
    <property type="term" value="F:thiamine diphosphate phosphatase activity"/>
    <property type="evidence" value="ECO:0007669"/>
    <property type="project" value="InterPro"/>
</dbReference>
<gene>
    <name evidence="4" type="primary">nudJ</name>
    <name evidence="6" type="ORF">B1C78_16525</name>
</gene>
<reference evidence="6 7" key="1">
    <citation type="submission" date="2017-02" db="EMBL/GenBank/DDBJ databases">
        <title>Genomic diversity within the haloalkaliphilic genus Thioalkalivibrio.</title>
        <authorList>
            <person name="Ahn A.-C."/>
            <person name="Meier-Kolthoff J."/>
            <person name="Overmars L."/>
            <person name="Richter M."/>
            <person name="Woyke T."/>
            <person name="Sorokin D.Y."/>
            <person name="Muyzer G."/>
        </authorList>
    </citation>
    <scope>NUCLEOTIDE SEQUENCE [LARGE SCALE GENOMIC DNA]</scope>
    <source>
        <strain evidence="6 7">ALJD</strain>
    </source>
</reference>
<comment type="subunit">
    <text evidence="2 4">Monomer.</text>
</comment>
<dbReference type="PROSITE" id="PS51462">
    <property type="entry name" value="NUDIX"/>
    <property type="match status" value="1"/>
</dbReference>
<comment type="caution">
    <text evidence="6">The sequence shown here is derived from an EMBL/GenBank/DDBJ whole genome shotgun (WGS) entry which is preliminary data.</text>
</comment>
<evidence type="ECO:0000256" key="3">
    <source>
        <dbReference type="ARBA" id="ARBA00015552"/>
    </source>
</evidence>
<dbReference type="InterPro" id="IPR000086">
    <property type="entry name" value="NUDIX_hydrolase_dom"/>
</dbReference>
<dbReference type="InterPro" id="IPR015797">
    <property type="entry name" value="NUDIX_hydrolase-like_dom_sf"/>
</dbReference>
<name>A0A1V3N8S7_9GAMM</name>
<dbReference type="OrthoDB" id="8594221at2"/>
<comment type="similarity">
    <text evidence="1 4">Belongs to the Nudix hydrolase family. NudJ subfamily.</text>
</comment>
<dbReference type="PANTHER" id="PTHR43222">
    <property type="entry name" value="NUDIX HYDROLASE 23"/>
    <property type="match status" value="1"/>
</dbReference>
<evidence type="ECO:0000313" key="6">
    <source>
        <dbReference type="EMBL" id="OOG21206.1"/>
    </source>
</evidence>
<sequence length="161" mass="18458">MPPSDTSLNSDRPWTPRVTVAAVVEREGRFLFVEESVAGETRINQPAGHLEDRESVLDAVVRETLEETAWRFTAEALVGIYRWRQGTSGETFLRFAFCGKVADHDDTRILDPEIRRVLWLDRDALLARRAQWRSPLVMRCVEDYLAGNRYPLEVLLDETGP</sequence>
<dbReference type="EMBL" id="MVBK01000135">
    <property type="protein sequence ID" value="OOG21206.1"/>
    <property type="molecule type" value="Genomic_DNA"/>
</dbReference>
<feature type="domain" description="Nudix hydrolase" evidence="5">
    <location>
        <begin position="13"/>
        <end position="142"/>
    </location>
</feature>
<protein>
    <recommendedName>
        <fullName evidence="3 4">Phosphatase NudJ</fullName>
        <ecNumber evidence="4">3.6.1.-</ecNumber>
    </recommendedName>
</protein>